<dbReference type="Proteomes" id="UP000215145">
    <property type="component" value="Unassembled WGS sequence"/>
</dbReference>
<keyword evidence="2" id="KW-1185">Reference proteome</keyword>
<dbReference type="AlphaFoldDB" id="A0A229NWL3"/>
<accession>A0A229NWL3</accession>
<protein>
    <recommendedName>
        <fullName evidence="3">Lipoprotein</fullName>
    </recommendedName>
</protein>
<name>A0A229NWL3_9BACL</name>
<comment type="caution">
    <text evidence="1">The sequence shown here is derived from an EMBL/GenBank/DDBJ whole genome shotgun (WGS) entry which is preliminary data.</text>
</comment>
<evidence type="ECO:0008006" key="3">
    <source>
        <dbReference type="Google" id="ProtNLM"/>
    </source>
</evidence>
<reference evidence="1 2" key="1">
    <citation type="submission" date="2017-07" db="EMBL/GenBank/DDBJ databases">
        <title>Paenibacillus herberti R33 genome sequencing and assembly.</title>
        <authorList>
            <person name="Su W."/>
        </authorList>
    </citation>
    <scope>NUCLEOTIDE SEQUENCE [LARGE SCALE GENOMIC DNA]</scope>
    <source>
        <strain evidence="1 2">R33</strain>
    </source>
</reference>
<evidence type="ECO:0000313" key="1">
    <source>
        <dbReference type="EMBL" id="OXM14260.1"/>
    </source>
</evidence>
<organism evidence="1 2">
    <name type="scientific">Paenibacillus herberti</name>
    <dbReference type="NCBI Taxonomy" id="1619309"/>
    <lineage>
        <taxon>Bacteria</taxon>
        <taxon>Bacillati</taxon>
        <taxon>Bacillota</taxon>
        <taxon>Bacilli</taxon>
        <taxon>Bacillales</taxon>
        <taxon>Paenibacillaceae</taxon>
        <taxon>Paenibacillus</taxon>
    </lineage>
</organism>
<dbReference type="PROSITE" id="PS51257">
    <property type="entry name" value="PROKAR_LIPOPROTEIN"/>
    <property type="match status" value="1"/>
</dbReference>
<proteinExistence type="predicted"/>
<dbReference type="RefSeq" id="WP_089525084.1">
    <property type="nucleotide sequence ID" value="NZ_NMUQ01000002.1"/>
</dbReference>
<sequence>MITKRRGRTASPFMKLSALLVVLSALLLAGCNFTSPVAGGWKSLSASEGLDNVSGKENWKKLSYKVILQNVSGDAIEVEWVEPILKGNLLLHDPDRSLRKEMSQTIENNGRLQIEDSFEFDSKNVNLGSSQNIKSMLVKVKGVDEPIEVNV</sequence>
<dbReference type="OrthoDB" id="2654043at2"/>
<evidence type="ECO:0000313" key="2">
    <source>
        <dbReference type="Proteomes" id="UP000215145"/>
    </source>
</evidence>
<gene>
    <name evidence="1" type="ORF">CGZ75_14975</name>
</gene>
<dbReference type="EMBL" id="NMUQ01000002">
    <property type="protein sequence ID" value="OXM14260.1"/>
    <property type="molecule type" value="Genomic_DNA"/>
</dbReference>